<dbReference type="InterPro" id="IPR018905">
    <property type="entry name" value="A-galactase_NEW3"/>
</dbReference>
<proteinExistence type="predicted"/>
<evidence type="ECO:0000259" key="3">
    <source>
        <dbReference type="Pfam" id="PF10633"/>
    </source>
</evidence>
<protein>
    <recommendedName>
        <fullName evidence="3">Alpha-galactosidase NEW3 domain-containing protein</fullName>
    </recommendedName>
</protein>
<keyword evidence="1" id="KW-0812">Transmembrane</keyword>
<comment type="caution">
    <text evidence="4">The sequence shown here is derived from an EMBL/GenBank/DDBJ whole genome shotgun (WGS) entry which is preliminary data.</text>
</comment>
<keyword evidence="1" id="KW-0472">Membrane</keyword>
<feature type="chain" id="PRO_5038701903" description="Alpha-galactosidase NEW3 domain-containing protein" evidence="2">
    <location>
        <begin position="34"/>
        <end position="394"/>
    </location>
</feature>
<evidence type="ECO:0000256" key="2">
    <source>
        <dbReference type="SAM" id="SignalP"/>
    </source>
</evidence>
<keyword evidence="2" id="KW-0732">Signal</keyword>
<dbReference type="Pfam" id="PF10633">
    <property type="entry name" value="NPCBM_assoc"/>
    <property type="match status" value="2"/>
</dbReference>
<keyword evidence="1" id="KW-1133">Transmembrane helix</keyword>
<feature type="signal peptide" evidence="2">
    <location>
        <begin position="1"/>
        <end position="33"/>
    </location>
</feature>
<feature type="domain" description="Alpha-galactosidase NEW3" evidence="3">
    <location>
        <begin position="164"/>
        <end position="238"/>
    </location>
</feature>
<feature type="domain" description="Alpha-galactosidase NEW3" evidence="3">
    <location>
        <begin position="275"/>
        <end position="349"/>
    </location>
</feature>
<evidence type="ECO:0000313" key="4">
    <source>
        <dbReference type="EMBL" id="HJA70277.1"/>
    </source>
</evidence>
<dbReference type="InterPro" id="IPR013783">
    <property type="entry name" value="Ig-like_fold"/>
</dbReference>
<dbReference type="Proteomes" id="UP000823900">
    <property type="component" value="Unassembled WGS sequence"/>
</dbReference>
<accession>A0A9D2HG89</accession>
<name>A0A9D2HG89_9FIRM</name>
<reference evidence="4" key="1">
    <citation type="journal article" date="2021" name="PeerJ">
        <title>Extensive microbial diversity within the chicken gut microbiome revealed by metagenomics and culture.</title>
        <authorList>
            <person name="Gilroy R."/>
            <person name="Ravi A."/>
            <person name="Getino M."/>
            <person name="Pursley I."/>
            <person name="Horton D.L."/>
            <person name="Alikhan N.F."/>
            <person name="Baker D."/>
            <person name="Gharbi K."/>
            <person name="Hall N."/>
            <person name="Watson M."/>
            <person name="Adriaenssens E.M."/>
            <person name="Foster-Nyarko E."/>
            <person name="Jarju S."/>
            <person name="Secka A."/>
            <person name="Antonio M."/>
            <person name="Oren A."/>
            <person name="Chaudhuri R.R."/>
            <person name="La Ragione R."/>
            <person name="Hildebrand F."/>
            <person name="Pallen M.J."/>
        </authorList>
    </citation>
    <scope>NUCLEOTIDE SEQUENCE</scope>
    <source>
        <strain evidence="4">CHK178-16964</strain>
    </source>
</reference>
<evidence type="ECO:0000256" key="1">
    <source>
        <dbReference type="SAM" id="Phobius"/>
    </source>
</evidence>
<evidence type="ECO:0000313" key="5">
    <source>
        <dbReference type="Proteomes" id="UP000823900"/>
    </source>
</evidence>
<feature type="transmembrane region" description="Helical" evidence="1">
    <location>
        <begin position="367"/>
        <end position="388"/>
    </location>
</feature>
<dbReference type="PANTHER" id="PTHR39198">
    <property type="entry name" value="HYPOTHETICAL MEMBRANE PROTEIN, CONSERVED"/>
    <property type="match status" value="1"/>
</dbReference>
<dbReference type="Gene3D" id="2.60.40.10">
    <property type="entry name" value="Immunoglobulins"/>
    <property type="match status" value="2"/>
</dbReference>
<sequence length="394" mass="41095">MIGKTFTRKAARTGMAVAAALVLTAGMGMTAHAEGGLDIHTDYPGMTAKAGDSLTVAIDMDNSGSACDADLSIRSLPEGWDGYIAGGSSRITKIHVPNGTDSATATLHLEVPADTADGNYEVEIQASESNGSSDTLVLSLDVNQLEVTQGDFSSEYPEQEGAADTSFTFNATLINNSTAEQTYSLSANAPDGWQVAFKPNGESTQVASLTLDPAVSQGLSITVTPPNTVEAGEYTIPCSAISAEESLDMELSVKVTEKYEIDLTTPDGRLSFDTHAGKESDVTLSITNNSNVAVENVNLTAYAPTDWSVSFDTPTIDVIEAGATVEAAAHVTPSSEAITGDYAVTITASSSAVSDSAEFRVAVETSVVWGFAAILIIVLLLLGIGHVFKKYGRR</sequence>
<reference evidence="4" key="2">
    <citation type="submission" date="2021-04" db="EMBL/GenBank/DDBJ databases">
        <authorList>
            <person name="Gilroy R."/>
        </authorList>
    </citation>
    <scope>NUCLEOTIDE SEQUENCE</scope>
    <source>
        <strain evidence="4">CHK178-16964</strain>
    </source>
</reference>
<organism evidence="4 5">
    <name type="scientific">Candidatus Lachnoclostridium stercoravium</name>
    <dbReference type="NCBI Taxonomy" id="2838633"/>
    <lineage>
        <taxon>Bacteria</taxon>
        <taxon>Bacillati</taxon>
        <taxon>Bacillota</taxon>
        <taxon>Clostridia</taxon>
        <taxon>Lachnospirales</taxon>
        <taxon>Lachnospiraceae</taxon>
    </lineage>
</organism>
<dbReference type="AlphaFoldDB" id="A0A9D2HG89"/>
<dbReference type="EMBL" id="DWZA01000017">
    <property type="protein sequence ID" value="HJA70277.1"/>
    <property type="molecule type" value="Genomic_DNA"/>
</dbReference>
<dbReference type="PANTHER" id="PTHR39198:SF1">
    <property type="entry name" value="ALPHA-GALACTOSIDASE NEW3 DOMAIN-CONTAINING PROTEIN"/>
    <property type="match status" value="1"/>
</dbReference>
<gene>
    <name evidence="4" type="ORF">IAA07_01695</name>
</gene>